<dbReference type="AlphaFoldDB" id="A0A9X2WBF2"/>
<dbReference type="EMBL" id="JALHAP010000079">
    <property type="protein sequence ID" value="MCT4702884.1"/>
    <property type="molecule type" value="Genomic_DNA"/>
</dbReference>
<accession>A0A9X2WBF2</accession>
<dbReference type="Proteomes" id="UP001150641">
    <property type="component" value="Unassembled WGS sequence"/>
</dbReference>
<protein>
    <submittedName>
        <fullName evidence="1">Uncharacterized protein</fullName>
    </submittedName>
</protein>
<organism evidence="1 2">
    <name type="scientific">Dryocola boscaweniae</name>
    <dbReference type="NCBI Taxonomy" id="2925397"/>
    <lineage>
        <taxon>Bacteria</taxon>
        <taxon>Pseudomonadati</taxon>
        <taxon>Pseudomonadota</taxon>
        <taxon>Gammaproteobacteria</taxon>
        <taxon>Enterobacterales</taxon>
        <taxon>Enterobacteriaceae</taxon>
        <taxon>Dryocola</taxon>
    </lineage>
</organism>
<dbReference type="RefSeq" id="WP_271123627.1">
    <property type="nucleotide sequence ID" value="NZ_JALHAN010000066.1"/>
</dbReference>
<evidence type="ECO:0000313" key="2">
    <source>
        <dbReference type="Proteomes" id="UP001150641"/>
    </source>
</evidence>
<evidence type="ECO:0000313" key="1">
    <source>
        <dbReference type="EMBL" id="MCT4702884.1"/>
    </source>
</evidence>
<gene>
    <name evidence="1" type="ORF">MUA00_13960</name>
</gene>
<proteinExistence type="predicted"/>
<comment type="caution">
    <text evidence="1">The sequence shown here is derived from an EMBL/GenBank/DDBJ whole genome shotgun (WGS) entry which is preliminary data.</text>
</comment>
<keyword evidence="2" id="KW-1185">Reference proteome</keyword>
<sequence>MARQFFISSVINWLAEVYQLSLSNGVTKGNEMKTISLVTSALLLALFSGQALSQTNNVKSNQQKQDDDPTKVTTKVGVSWSDNYDMDDSNVSFSASLALSEAQKINARVNSDATEWRVGGSWLFPIGIFNFNFGKNEYTNGASQTNYSVGTFLPLSYFGFEPGGFQIFPMAGYTYNTGDHPECSGGNCAQPEFSGDLSPENGFVSMETSGSSGYLGTFVLKPFTQKFRMLAFLAGSYGSKNEDGENYKGYFGGLGVGYSMTSHHSVKAYTYVMDNNTYLDEADKRILLAYTYQF</sequence>
<name>A0A9X2WBF2_9ENTR</name>
<reference evidence="1" key="1">
    <citation type="submission" date="2022-03" db="EMBL/GenBank/DDBJ databases">
        <title>Proposal of a novel genus Dryocolo and two novel species.</title>
        <authorList>
            <person name="Maddock D.W."/>
            <person name="Brady C.L."/>
            <person name="Denman S."/>
            <person name="Arnold D."/>
        </authorList>
    </citation>
    <scope>NUCLEOTIDE SEQUENCE</scope>
    <source>
        <strain evidence="1">H6W4</strain>
    </source>
</reference>